<keyword evidence="1" id="KW-0812">Transmembrane</keyword>
<evidence type="ECO:0000256" key="1">
    <source>
        <dbReference type="SAM" id="Phobius"/>
    </source>
</evidence>
<dbReference type="AlphaFoldDB" id="A0AB34L1J6"/>
<dbReference type="EMBL" id="JAAQHG020000004">
    <property type="protein sequence ID" value="KAL1589608.1"/>
    <property type="molecule type" value="Genomic_DNA"/>
</dbReference>
<dbReference type="Proteomes" id="UP000803884">
    <property type="component" value="Unassembled WGS sequence"/>
</dbReference>
<name>A0AB34L1J6_9PEZI</name>
<gene>
    <name evidence="2" type="ORF">WHR41_01768</name>
</gene>
<feature type="transmembrane region" description="Helical" evidence="1">
    <location>
        <begin position="12"/>
        <end position="32"/>
    </location>
</feature>
<evidence type="ECO:0000313" key="2">
    <source>
        <dbReference type="EMBL" id="KAL1589608.1"/>
    </source>
</evidence>
<proteinExistence type="predicted"/>
<comment type="caution">
    <text evidence="2">The sequence shown here is derived from an EMBL/GenBank/DDBJ whole genome shotgun (WGS) entry which is preliminary data.</text>
</comment>
<evidence type="ECO:0000313" key="3">
    <source>
        <dbReference type="Proteomes" id="UP000803884"/>
    </source>
</evidence>
<organism evidence="2 3">
    <name type="scientific">Cladosporium halotolerans</name>
    <dbReference type="NCBI Taxonomy" id="1052096"/>
    <lineage>
        <taxon>Eukaryota</taxon>
        <taxon>Fungi</taxon>
        <taxon>Dikarya</taxon>
        <taxon>Ascomycota</taxon>
        <taxon>Pezizomycotina</taxon>
        <taxon>Dothideomycetes</taxon>
        <taxon>Dothideomycetidae</taxon>
        <taxon>Cladosporiales</taxon>
        <taxon>Cladosporiaceae</taxon>
        <taxon>Cladosporium</taxon>
    </lineage>
</organism>
<reference evidence="2 3" key="1">
    <citation type="journal article" date="2020" name="Microbiol. Resour. Announc.">
        <title>Draft Genome Sequence of a Cladosporium Species Isolated from the Mesophotic Ascidian Didemnum maculosum.</title>
        <authorList>
            <person name="Gioti A."/>
            <person name="Siaperas R."/>
            <person name="Nikolaivits E."/>
            <person name="Le Goff G."/>
            <person name="Ouazzani J."/>
            <person name="Kotoulas G."/>
            <person name="Topakas E."/>
        </authorList>
    </citation>
    <scope>NUCLEOTIDE SEQUENCE [LARGE SCALE GENOMIC DNA]</scope>
    <source>
        <strain evidence="2 3">TM138-S3</strain>
    </source>
</reference>
<keyword evidence="1" id="KW-0472">Membrane</keyword>
<keyword evidence="1" id="KW-1133">Transmembrane helix</keyword>
<dbReference type="RefSeq" id="XP_069232713.1">
    <property type="nucleotide sequence ID" value="XM_069370374.1"/>
</dbReference>
<sequence length="47" mass="4887">MPTALPVTAVSMNYASVVLVGFGAIAAVWYGVHSRKSYHGPPPSEGL</sequence>
<protein>
    <submittedName>
        <fullName evidence="2">Uncharacterized protein</fullName>
    </submittedName>
</protein>
<keyword evidence="3" id="KW-1185">Reference proteome</keyword>
<dbReference type="GeneID" id="96003212"/>
<accession>A0AB34L1J6</accession>